<dbReference type="EMBL" id="UYRR01019956">
    <property type="protein sequence ID" value="VDK30237.1"/>
    <property type="molecule type" value="Genomic_DNA"/>
</dbReference>
<evidence type="ECO:0000313" key="2">
    <source>
        <dbReference type="Proteomes" id="UP000267096"/>
    </source>
</evidence>
<dbReference type="AlphaFoldDB" id="A0A0M3JKD2"/>
<protein>
    <submittedName>
        <fullName evidence="1 3">Uncharacterized protein</fullName>
    </submittedName>
</protein>
<dbReference type="WBParaSite" id="ASIM_0000810501-mRNA-1">
    <property type="protein sequence ID" value="ASIM_0000810501-mRNA-1"/>
    <property type="gene ID" value="ASIM_0000810501"/>
</dbReference>
<evidence type="ECO:0000313" key="1">
    <source>
        <dbReference type="EMBL" id="VDK30237.1"/>
    </source>
</evidence>
<proteinExistence type="predicted"/>
<name>A0A0M3JKD2_ANISI</name>
<reference evidence="1 2" key="2">
    <citation type="submission" date="2018-11" db="EMBL/GenBank/DDBJ databases">
        <authorList>
            <consortium name="Pathogen Informatics"/>
        </authorList>
    </citation>
    <scope>NUCLEOTIDE SEQUENCE [LARGE SCALE GENOMIC DNA]</scope>
</reference>
<reference evidence="3" key="1">
    <citation type="submission" date="2017-02" db="UniProtKB">
        <authorList>
            <consortium name="WormBaseParasite"/>
        </authorList>
    </citation>
    <scope>IDENTIFICATION</scope>
</reference>
<evidence type="ECO:0000313" key="3">
    <source>
        <dbReference type="WBParaSite" id="ASIM_0000810501-mRNA-1"/>
    </source>
</evidence>
<dbReference type="Proteomes" id="UP000267096">
    <property type="component" value="Unassembled WGS sequence"/>
</dbReference>
<keyword evidence="2" id="KW-1185">Reference proteome</keyword>
<organism evidence="3">
    <name type="scientific">Anisakis simplex</name>
    <name type="common">Herring worm</name>
    <dbReference type="NCBI Taxonomy" id="6269"/>
    <lineage>
        <taxon>Eukaryota</taxon>
        <taxon>Metazoa</taxon>
        <taxon>Ecdysozoa</taxon>
        <taxon>Nematoda</taxon>
        <taxon>Chromadorea</taxon>
        <taxon>Rhabditida</taxon>
        <taxon>Spirurina</taxon>
        <taxon>Ascaridomorpha</taxon>
        <taxon>Ascaridoidea</taxon>
        <taxon>Anisakidae</taxon>
        <taxon>Anisakis</taxon>
        <taxon>Anisakis simplex complex</taxon>
    </lineage>
</organism>
<accession>A0A0M3JKD2</accession>
<sequence length="112" mass="12422">MSVARALEVLLSSTHLSITVKSNLLAFKEIIACNDRPVDVSPFTSNLINNTTSIPIQQQQHGRGGAGKLHQKAGNQVGLCIYFFFFDRCILIYLFHSTLIDASHFEQQSVLS</sequence>
<gene>
    <name evidence="1" type="ORF">ASIM_LOCUS7864</name>
</gene>